<proteinExistence type="predicted"/>
<dbReference type="OMA" id="THETITY"/>
<evidence type="ECO:0000313" key="2">
    <source>
        <dbReference type="EnsemblMetazoa" id="SMAR013418-PA"/>
    </source>
</evidence>
<dbReference type="PANTHER" id="PTHR21477">
    <property type="entry name" value="ZGC:172139"/>
    <property type="match status" value="1"/>
</dbReference>
<protein>
    <submittedName>
        <fullName evidence="2">Uncharacterized protein</fullName>
    </submittedName>
</protein>
<dbReference type="EMBL" id="JH431524">
    <property type="status" value="NOT_ANNOTATED_CDS"/>
    <property type="molecule type" value="Genomic_DNA"/>
</dbReference>
<dbReference type="InterPro" id="IPR019141">
    <property type="entry name" value="DUF2045"/>
</dbReference>
<dbReference type="HOGENOM" id="CLU_010018_1_0_1"/>
<dbReference type="PANTHER" id="PTHR21477:SF13">
    <property type="entry name" value="KIAA0930"/>
    <property type="match status" value="1"/>
</dbReference>
<organism evidence="2 3">
    <name type="scientific">Strigamia maritima</name>
    <name type="common">European centipede</name>
    <name type="synonym">Geophilus maritimus</name>
    <dbReference type="NCBI Taxonomy" id="126957"/>
    <lineage>
        <taxon>Eukaryota</taxon>
        <taxon>Metazoa</taxon>
        <taxon>Ecdysozoa</taxon>
        <taxon>Arthropoda</taxon>
        <taxon>Myriapoda</taxon>
        <taxon>Chilopoda</taxon>
        <taxon>Pleurostigmophora</taxon>
        <taxon>Geophilomorpha</taxon>
        <taxon>Linotaeniidae</taxon>
        <taxon>Strigamia</taxon>
    </lineage>
</organism>
<accession>T1JHT7</accession>
<dbReference type="AlphaFoldDB" id="T1JHT7"/>
<reference evidence="3" key="1">
    <citation type="submission" date="2011-05" db="EMBL/GenBank/DDBJ databases">
        <authorList>
            <person name="Richards S.R."/>
            <person name="Qu J."/>
            <person name="Jiang H."/>
            <person name="Jhangiani S.N."/>
            <person name="Agravi P."/>
            <person name="Goodspeed R."/>
            <person name="Gross S."/>
            <person name="Mandapat C."/>
            <person name="Jackson L."/>
            <person name="Mathew T."/>
            <person name="Pu L."/>
            <person name="Thornton R."/>
            <person name="Saada N."/>
            <person name="Wilczek-Boney K.B."/>
            <person name="Lee S."/>
            <person name="Kovar C."/>
            <person name="Wu Y."/>
            <person name="Scherer S.E."/>
            <person name="Worley K.C."/>
            <person name="Muzny D.M."/>
            <person name="Gibbs R."/>
        </authorList>
    </citation>
    <scope>NUCLEOTIDE SEQUENCE</scope>
    <source>
        <strain evidence="3">Brora</strain>
    </source>
</reference>
<dbReference type="Proteomes" id="UP000014500">
    <property type="component" value="Unassembled WGS sequence"/>
</dbReference>
<reference evidence="2" key="2">
    <citation type="submission" date="2015-02" db="UniProtKB">
        <authorList>
            <consortium name="EnsemblMetazoa"/>
        </authorList>
    </citation>
    <scope>IDENTIFICATION</scope>
</reference>
<feature type="region of interest" description="Disordered" evidence="1">
    <location>
        <begin position="172"/>
        <end position="207"/>
    </location>
</feature>
<keyword evidence="3" id="KW-1185">Reference proteome</keyword>
<sequence>MSYLWNRDGIFSLKKKVYACPSRRQMDSKGETEEYTYPNIFFMVDNFDEIFCDIMVRDGEMVCVELVAGDKDGTIQGVIFQGSIRYEALKRVYDARTSLTSKMAQRMSLGWYQGQQRMEFVRMKGPQGKGHAEMAVCKPKGCGAETPCSEPGFSLTDFDDFDDDFEEYPYQQRRMSDPSSNLSNFVRGGRPPKSEAAKSRSENEGLDTYANGYNEIEAGDLRDGKEKLDDTTYNRLWTMRGFSQAYHFWKESRRAQSVAFNAYLTYVTLSWHHIISDLLENRQTPILTFYNNKSPFKVQDMTLGLNAEQIT</sequence>
<dbReference type="EnsemblMetazoa" id="SMAR013418-RA">
    <property type="protein sequence ID" value="SMAR013418-PA"/>
    <property type="gene ID" value="SMAR013418"/>
</dbReference>
<dbReference type="eggNOG" id="KOG2465">
    <property type="taxonomic scope" value="Eukaryota"/>
</dbReference>
<dbReference type="Pfam" id="PF09741">
    <property type="entry name" value="DUF2045"/>
    <property type="match status" value="1"/>
</dbReference>
<dbReference type="STRING" id="126957.T1JHT7"/>
<feature type="compositionally biased region" description="Basic and acidic residues" evidence="1">
    <location>
        <begin position="192"/>
        <end position="203"/>
    </location>
</feature>
<evidence type="ECO:0000313" key="3">
    <source>
        <dbReference type="Proteomes" id="UP000014500"/>
    </source>
</evidence>
<evidence type="ECO:0000256" key="1">
    <source>
        <dbReference type="SAM" id="MobiDB-lite"/>
    </source>
</evidence>
<name>T1JHT7_STRMM</name>
<dbReference type="PhylomeDB" id="T1JHT7"/>